<organism evidence="1 2">
    <name type="scientific">Staphylococcus intermedius NCTC 11048</name>
    <dbReference type="NCBI Taxonomy" id="1141106"/>
    <lineage>
        <taxon>Bacteria</taxon>
        <taxon>Bacillati</taxon>
        <taxon>Bacillota</taxon>
        <taxon>Bacilli</taxon>
        <taxon>Bacillales</taxon>
        <taxon>Staphylococcaceae</taxon>
        <taxon>Staphylococcus</taxon>
        <taxon>Staphylococcus intermedius group</taxon>
    </lineage>
</organism>
<proteinExistence type="predicted"/>
<dbReference type="OrthoDB" id="2065410at2"/>
<gene>
    <name evidence="1" type="ORF">NCTC11048_02328</name>
</gene>
<dbReference type="Pfam" id="PF25209">
    <property type="entry name" value="Phage_capsid_4"/>
    <property type="match status" value="1"/>
</dbReference>
<reference evidence="1 2" key="1">
    <citation type="submission" date="2018-06" db="EMBL/GenBank/DDBJ databases">
        <authorList>
            <consortium name="Pathogen Informatics"/>
            <person name="Doyle S."/>
        </authorList>
    </citation>
    <scope>NUCLEOTIDE SEQUENCE [LARGE SCALE GENOMIC DNA]</scope>
    <source>
        <strain evidence="2">NCTC 11048</strain>
    </source>
</reference>
<accession>A0A380G847</accession>
<protein>
    <submittedName>
        <fullName evidence="1">Putative phage major capsid protein</fullName>
    </submittedName>
</protein>
<keyword evidence="2" id="KW-1185">Reference proteome</keyword>
<sequence>MAQGMTKLNTQVVPEVLAPMMQAELDKKLRFASFAEIDNTLKGQPGDTLTFPAFIYSGDAQVVAEGEKIPTDILETKKREAKIRKVAKGTSITDEALLSGYGDPQGEQVRQHGLAHANKVDNDVLEALMGAKLTVEADITKLNGLQSAIDKFNDEDLEPMVLFVNPLDAGKLRGDAAANFTRATELGDNIIVKGAFGEALGAVIVRSNKLEQGTSILAKKGAVKLITKREFFLETDRDPSTKTTALYSDKHYVAYLYDESKAVKITKGQVVSSDSEDEVL</sequence>
<dbReference type="RefSeq" id="WP_096559845.1">
    <property type="nucleotide sequence ID" value="NZ_UHDP01000003.1"/>
</dbReference>
<evidence type="ECO:0000313" key="1">
    <source>
        <dbReference type="EMBL" id="SUM47255.1"/>
    </source>
</evidence>
<dbReference type="Proteomes" id="UP000255549">
    <property type="component" value="Unassembled WGS sequence"/>
</dbReference>
<evidence type="ECO:0000313" key="2">
    <source>
        <dbReference type="Proteomes" id="UP000255549"/>
    </source>
</evidence>
<dbReference type="EMBL" id="UHDP01000003">
    <property type="protein sequence ID" value="SUM47255.1"/>
    <property type="molecule type" value="Genomic_DNA"/>
</dbReference>
<dbReference type="SUPFAM" id="SSF56563">
    <property type="entry name" value="Major capsid protein gp5"/>
    <property type="match status" value="1"/>
</dbReference>
<name>A0A380G847_STAIN</name>
<dbReference type="AlphaFoldDB" id="A0A380G847"/>
<dbReference type="NCBIfam" id="TIGR04387">
    <property type="entry name" value="capsid_maj_N4"/>
    <property type="match status" value="1"/>
</dbReference>